<organism evidence="7 8">
    <name type="scientific">Saccharospirillum salsuginis</name>
    <dbReference type="NCBI Taxonomy" id="418750"/>
    <lineage>
        <taxon>Bacteria</taxon>
        <taxon>Pseudomonadati</taxon>
        <taxon>Pseudomonadota</taxon>
        <taxon>Gammaproteobacteria</taxon>
        <taxon>Oceanospirillales</taxon>
        <taxon>Saccharospirillaceae</taxon>
        <taxon>Saccharospirillum</taxon>
    </lineage>
</organism>
<dbReference type="InterPro" id="IPR037138">
    <property type="entry name" value="His_deacetylse_dom_sf"/>
</dbReference>
<evidence type="ECO:0000313" key="7">
    <source>
        <dbReference type="EMBL" id="GGX60931.1"/>
    </source>
</evidence>
<protein>
    <submittedName>
        <fullName evidence="7">Acetylpolyamine amidohydrolase</fullName>
    </submittedName>
</protein>
<dbReference type="AlphaFoldDB" id="A0A918NDZ5"/>
<dbReference type="CDD" id="cd10001">
    <property type="entry name" value="HDAC_classII_APAH"/>
    <property type="match status" value="1"/>
</dbReference>
<name>A0A918NDZ5_9GAMM</name>
<dbReference type="GO" id="GO:0040029">
    <property type="term" value="P:epigenetic regulation of gene expression"/>
    <property type="evidence" value="ECO:0007669"/>
    <property type="project" value="TreeGrafter"/>
</dbReference>
<reference evidence="7" key="2">
    <citation type="submission" date="2020-09" db="EMBL/GenBank/DDBJ databases">
        <authorList>
            <person name="Sun Q."/>
            <person name="Kim S."/>
        </authorList>
    </citation>
    <scope>NUCLEOTIDE SEQUENCE</scope>
    <source>
        <strain evidence="7">KCTC 22169</strain>
    </source>
</reference>
<comment type="cofactor">
    <cofactor evidence="1">
        <name>Zn(2+)</name>
        <dbReference type="ChEBI" id="CHEBI:29105"/>
    </cofactor>
</comment>
<dbReference type="RefSeq" id="WP_189610308.1">
    <property type="nucleotide sequence ID" value="NZ_BMXR01000007.1"/>
</dbReference>
<dbReference type="PANTHER" id="PTHR10625">
    <property type="entry name" value="HISTONE DEACETYLASE HDAC1-RELATED"/>
    <property type="match status" value="1"/>
</dbReference>
<dbReference type="SUPFAM" id="SSF52768">
    <property type="entry name" value="Arginase/deacetylase"/>
    <property type="match status" value="1"/>
</dbReference>
<dbReference type="GO" id="GO:0004407">
    <property type="term" value="F:histone deacetylase activity"/>
    <property type="evidence" value="ECO:0007669"/>
    <property type="project" value="TreeGrafter"/>
</dbReference>
<dbReference type="Proteomes" id="UP000626148">
    <property type="component" value="Unassembled WGS sequence"/>
</dbReference>
<dbReference type="PANTHER" id="PTHR10625:SF17">
    <property type="entry name" value="HISTONE DEACETYLASE 8"/>
    <property type="match status" value="1"/>
</dbReference>
<comment type="similarity">
    <text evidence="2">Belongs to the histone deacetylase family.</text>
</comment>
<dbReference type="EMBL" id="BMXR01000007">
    <property type="protein sequence ID" value="GGX60931.1"/>
    <property type="molecule type" value="Genomic_DNA"/>
</dbReference>
<accession>A0A918NDZ5</accession>
<sequence length="344" mass="37515">MKTYYSPKHRLRQPKAELHDGQWVPSFESPERMDHILEALKARGLDEPLEPGGYGMDPVLAVHDADYIEFLASVWERWVAKGHQGDAVPNIWPARTLRDIRPQAIEAQLGYYALASDTTLTEGTWQAALAAKDVTLAATEAVLAGDSSAFALCRPPGHHASSSQFGGYCFLNNAVIAAQYARDHGKQRVAVLDVDFHHGNGTQEIFYRRNDVFTTSLHGDPEHAFPFFLGRADETGAGAGEGFNLNLPLPNGTTYRAWADALETALTAIEDFGAELLVVSLGVDTFENDPISLFKLTSDDFSDYGKRLGRLGLPTVFVMEGGYAVAEIGTNTVNVLAGFNAERG</sequence>
<evidence type="ECO:0000256" key="1">
    <source>
        <dbReference type="ARBA" id="ARBA00001947"/>
    </source>
</evidence>
<evidence type="ECO:0000256" key="3">
    <source>
        <dbReference type="ARBA" id="ARBA00022723"/>
    </source>
</evidence>
<evidence type="ECO:0000259" key="6">
    <source>
        <dbReference type="Pfam" id="PF00850"/>
    </source>
</evidence>
<feature type="domain" description="Histone deacetylase" evidence="6">
    <location>
        <begin position="28"/>
        <end position="336"/>
    </location>
</feature>
<dbReference type="InterPro" id="IPR023696">
    <property type="entry name" value="Ureohydrolase_dom_sf"/>
</dbReference>
<dbReference type="GO" id="GO:0046872">
    <property type="term" value="F:metal ion binding"/>
    <property type="evidence" value="ECO:0007669"/>
    <property type="project" value="UniProtKB-KW"/>
</dbReference>
<gene>
    <name evidence="7" type="ORF">GCM10007392_31190</name>
</gene>
<reference evidence="7" key="1">
    <citation type="journal article" date="2014" name="Int. J. Syst. Evol. Microbiol.">
        <title>Complete genome sequence of Corynebacterium casei LMG S-19264T (=DSM 44701T), isolated from a smear-ripened cheese.</title>
        <authorList>
            <consortium name="US DOE Joint Genome Institute (JGI-PGF)"/>
            <person name="Walter F."/>
            <person name="Albersmeier A."/>
            <person name="Kalinowski J."/>
            <person name="Ruckert C."/>
        </authorList>
    </citation>
    <scope>NUCLEOTIDE SEQUENCE</scope>
    <source>
        <strain evidence="7">KCTC 22169</strain>
    </source>
</reference>
<keyword evidence="4" id="KW-0378">Hydrolase</keyword>
<evidence type="ECO:0000313" key="8">
    <source>
        <dbReference type="Proteomes" id="UP000626148"/>
    </source>
</evidence>
<dbReference type="GO" id="GO:0016787">
    <property type="term" value="F:hydrolase activity"/>
    <property type="evidence" value="ECO:0007669"/>
    <property type="project" value="UniProtKB-KW"/>
</dbReference>
<keyword evidence="8" id="KW-1185">Reference proteome</keyword>
<evidence type="ECO:0000256" key="5">
    <source>
        <dbReference type="ARBA" id="ARBA00022833"/>
    </source>
</evidence>
<dbReference type="InterPro" id="IPR023801">
    <property type="entry name" value="His_deacetylse_dom"/>
</dbReference>
<dbReference type="Gene3D" id="3.40.800.20">
    <property type="entry name" value="Histone deacetylase domain"/>
    <property type="match status" value="1"/>
</dbReference>
<keyword evidence="3" id="KW-0479">Metal-binding</keyword>
<dbReference type="Pfam" id="PF00850">
    <property type="entry name" value="Hist_deacetyl"/>
    <property type="match status" value="1"/>
</dbReference>
<keyword evidence="5" id="KW-0862">Zinc</keyword>
<comment type="caution">
    <text evidence="7">The sequence shown here is derived from an EMBL/GenBank/DDBJ whole genome shotgun (WGS) entry which is preliminary data.</text>
</comment>
<evidence type="ECO:0000256" key="2">
    <source>
        <dbReference type="ARBA" id="ARBA00005947"/>
    </source>
</evidence>
<proteinExistence type="inferred from homology"/>
<dbReference type="PRINTS" id="PR01270">
    <property type="entry name" value="HDASUPER"/>
</dbReference>
<evidence type="ECO:0000256" key="4">
    <source>
        <dbReference type="ARBA" id="ARBA00022801"/>
    </source>
</evidence>
<dbReference type="InterPro" id="IPR000286">
    <property type="entry name" value="HDACs"/>
</dbReference>